<dbReference type="PROSITE" id="PS50026">
    <property type="entry name" value="EGF_3"/>
    <property type="match status" value="2"/>
</dbReference>
<feature type="disulfide bond" evidence="5">
    <location>
        <begin position="78"/>
        <end position="87"/>
    </location>
</feature>
<evidence type="ECO:0000256" key="5">
    <source>
        <dbReference type="PROSITE-ProRule" id="PRU00076"/>
    </source>
</evidence>
<dbReference type="CDD" id="cd00054">
    <property type="entry name" value="EGF_CA"/>
    <property type="match status" value="1"/>
</dbReference>
<dbReference type="InterPro" id="IPR056822">
    <property type="entry name" value="TEN_NHL"/>
</dbReference>
<reference evidence="7" key="1">
    <citation type="journal article" date="2020" name="Cell">
        <title>Large-Scale Comparative Analyses of Tick Genomes Elucidate Their Genetic Diversity and Vector Capacities.</title>
        <authorList>
            <consortium name="Tick Genome and Microbiome Consortium (TIGMIC)"/>
            <person name="Jia N."/>
            <person name="Wang J."/>
            <person name="Shi W."/>
            <person name="Du L."/>
            <person name="Sun Y."/>
            <person name="Zhan W."/>
            <person name="Jiang J.F."/>
            <person name="Wang Q."/>
            <person name="Zhang B."/>
            <person name="Ji P."/>
            <person name="Bell-Sakyi L."/>
            <person name="Cui X.M."/>
            <person name="Yuan T.T."/>
            <person name="Jiang B.G."/>
            <person name="Yang W.F."/>
            <person name="Lam T.T."/>
            <person name="Chang Q.C."/>
            <person name="Ding S.J."/>
            <person name="Wang X.J."/>
            <person name="Zhu J.G."/>
            <person name="Ruan X.D."/>
            <person name="Zhao L."/>
            <person name="Wei J.T."/>
            <person name="Ye R.Z."/>
            <person name="Que T.C."/>
            <person name="Du C.H."/>
            <person name="Zhou Y.H."/>
            <person name="Cheng J.X."/>
            <person name="Dai P.F."/>
            <person name="Guo W.B."/>
            <person name="Han X.H."/>
            <person name="Huang E.J."/>
            <person name="Li L.F."/>
            <person name="Wei W."/>
            <person name="Gao Y.C."/>
            <person name="Liu J.Z."/>
            <person name="Shao H.Z."/>
            <person name="Wang X."/>
            <person name="Wang C.C."/>
            <person name="Yang T.C."/>
            <person name="Huo Q.B."/>
            <person name="Li W."/>
            <person name="Chen H.Y."/>
            <person name="Chen S.E."/>
            <person name="Zhou L.G."/>
            <person name="Ni X.B."/>
            <person name="Tian J.H."/>
            <person name="Sheng Y."/>
            <person name="Liu T."/>
            <person name="Pan Y.S."/>
            <person name="Xia L.Y."/>
            <person name="Li J."/>
            <person name="Zhao F."/>
            <person name="Cao W.C."/>
        </authorList>
    </citation>
    <scope>NUCLEOTIDE SEQUENCE</scope>
    <source>
        <strain evidence="7">Rmic-2018</strain>
    </source>
</reference>
<evidence type="ECO:0000313" key="8">
    <source>
        <dbReference type="Proteomes" id="UP000821866"/>
    </source>
</evidence>
<keyword evidence="2" id="KW-0677">Repeat</keyword>
<proteinExistence type="predicted"/>
<dbReference type="PANTHER" id="PTHR11219:SF69">
    <property type="entry name" value="TENEURIN-A"/>
    <property type="match status" value="1"/>
</dbReference>
<dbReference type="EMBL" id="JABSTU010000007">
    <property type="protein sequence ID" value="KAH8025383.1"/>
    <property type="molecule type" value="Genomic_DNA"/>
</dbReference>
<feature type="domain" description="EGF-like" evidence="6">
    <location>
        <begin position="56"/>
        <end position="88"/>
    </location>
</feature>
<dbReference type="InterPro" id="IPR056823">
    <property type="entry name" value="TEN-like_YD-shell"/>
</dbReference>
<dbReference type="Pfam" id="PF25023">
    <property type="entry name" value="TEN_YD-shell"/>
    <property type="match status" value="2"/>
</dbReference>
<evidence type="ECO:0000256" key="1">
    <source>
        <dbReference type="ARBA" id="ARBA00022536"/>
    </source>
</evidence>
<dbReference type="Gene3D" id="2.180.10.10">
    <property type="entry name" value="RHS repeat-associated core"/>
    <property type="match status" value="2"/>
</dbReference>
<dbReference type="InterPro" id="IPR057627">
    <property type="entry name" value="FN-plug_TEN1-4"/>
</dbReference>
<evidence type="ECO:0000256" key="4">
    <source>
        <dbReference type="ARBA" id="ARBA00023180"/>
    </source>
</evidence>
<gene>
    <name evidence="7" type="ORF">HPB51_007695</name>
</gene>
<dbReference type="SUPFAM" id="SSF49464">
    <property type="entry name" value="Carboxypeptidase regulatory domain-like"/>
    <property type="match status" value="1"/>
</dbReference>
<dbReference type="InterPro" id="IPR000742">
    <property type="entry name" value="EGF"/>
</dbReference>
<feature type="disulfide bond" evidence="5">
    <location>
        <begin position="218"/>
        <end position="227"/>
    </location>
</feature>
<dbReference type="PROSITE" id="PS01186">
    <property type="entry name" value="EGF_2"/>
    <property type="match status" value="3"/>
</dbReference>
<dbReference type="SMART" id="SM00181">
    <property type="entry name" value="EGF"/>
    <property type="match status" value="6"/>
</dbReference>
<evidence type="ECO:0000256" key="3">
    <source>
        <dbReference type="ARBA" id="ARBA00023157"/>
    </source>
</evidence>
<evidence type="ECO:0000313" key="7">
    <source>
        <dbReference type="EMBL" id="KAH8025383.1"/>
    </source>
</evidence>
<dbReference type="Pfam" id="PF25020">
    <property type="entry name" value="TTR_TEN1-4"/>
    <property type="match status" value="1"/>
</dbReference>
<dbReference type="PROSITE" id="PS00022">
    <property type="entry name" value="EGF_1"/>
    <property type="match status" value="4"/>
</dbReference>
<reference evidence="7" key="2">
    <citation type="submission" date="2021-09" db="EMBL/GenBank/DDBJ databases">
        <authorList>
            <person name="Jia N."/>
            <person name="Wang J."/>
            <person name="Shi W."/>
            <person name="Du L."/>
            <person name="Sun Y."/>
            <person name="Zhan W."/>
            <person name="Jiang J."/>
            <person name="Wang Q."/>
            <person name="Zhang B."/>
            <person name="Ji P."/>
            <person name="Sakyi L.B."/>
            <person name="Cui X."/>
            <person name="Yuan T."/>
            <person name="Jiang B."/>
            <person name="Yang W."/>
            <person name="Lam T.T.-Y."/>
            <person name="Chang Q."/>
            <person name="Ding S."/>
            <person name="Wang X."/>
            <person name="Zhu J."/>
            <person name="Ruan X."/>
            <person name="Zhao L."/>
            <person name="Wei J."/>
            <person name="Que T."/>
            <person name="Du C."/>
            <person name="Cheng J."/>
            <person name="Dai P."/>
            <person name="Han X."/>
            <person name="Huang E."/>
            <person name="Gao Y."/>
            <person name="Liu J."/>
            <person name="Shao H."/>
            <person name="Ye R."/>
            <person name="Li L."/>
            <person name="Wei W."/>
            <person name="Wang X."/>
            <person name="Wang C."/>
            <person name="Huo Q."/>
            <person name="Li W."/>
            <person name="Guo W."/>
            <person name="Chen H."/>
            <person name="Chen S."/>
            <person name="Zhou L."/>
            <person name="Zhou L."/>
            <person name="Ni X."/>
            <person name="Tian J."/>
            <person name="Zhou Y."/>
            <person name="Sheng Y."/>
            <person name="Liu T."/>
            <person name="Pan Y."/>
            <person name="Xia L."/>
            <person name="Li J."/>
            <person name="Zhao F."/>
            <person name="Cao W."/>
        </authorList>
    </citation>
    <scope>NUCLEOTIDE SEQUENCE</scope>
    <source>
        <strain evidence="7">Rmic-2018</strain>
        <tissue evidence="7">Larvae</tissue>
    </source>
</reference>
<dbReference type="Gene3D" id="2.120.10.30">
    <property type="entry name" value="TolB, C-terminal domain"/>
    <property type="match status" value="1"/>
</dbReference>
<dbReference type="FunFam" id="2.10.25.10:FF:000001">
    <property type="entry name" value="Tenascin C"/>
    <property type="match status" value="1"/>
</dbReference>
<keyword evidence="4" id="KW-0325">Glycoprotein</keyword>
<sequence length="1613" mass="176990">MAMAAAAWDSVTASHGYIGLDCADSVCPVLCSRPRTSRPGRCRCEPGWKGAECAVRDDLCELPDCSGHGRCVRGRCVCEPGFGGENCERPDCPDPECGSRGACVQGRCWCKPGWRGANCSDADERLSRCLPDCSAHGVYDLEREACVCFDQWTGDDCSRAKCELDCGPRGRCEEGHCTCEPGWTGGRGFMILFADGCPEGCHTHGQCVRDGERWRCACLAGWAGRDCSVPQETQCSDKADNDKDGLVDCADSECCYRPECSESLLCLSSPEPQDILLRKQPPAVTASFYQAHEVPHRGGQRAELLASRRVLREVSARAPVCLSRPCGGHTESLCLSLCVVCGGAPPACRALTVGLSPPPSQPVLERLRQEPGPAGVLHWRALSSRVSVIRGRVTGKEGNGIVGIRVSVATDPQFGFTLTRNDGWFDILVNGGGAVTLQFQRNPFHPIKRTVLVPWNTIVVMGHVEMAVLGGEQAEEGSRRLQQPACERISYQRMQPVLYQSARPSGGCSGGQVQGYLATLHLRLTPSIIPPELRLVHLRIVVEGILFERTFEADPDIEYTFAWNKRNVYKQKVYGLARVLVSLGYEYSSCDQPIWTTQSTTLPGHDMDVSELGGWNLDVHHRYNFQQGVLQKGDGSALYLAQAPRVIAVLAGTGEPRALLCGAAECSGGPARQQRLLAPSALAAGPDGSVYLADLNLVRRVTPEGQLYTVLRLRGAGDASCHLTLSPTDGHLYVSDPERHQVLRVHSLDKVEDPDSNFDVVVGSGERCLPRDNCGDGRPALEAKLTYPKGALVSFAFGPTGELYVAEVDENDRQSVRALAPDGTLTLFAGCNQQRDGCRAPGNATLAVESDLRSVAALAVTSDGVVHVADLGRRQVFSALPYLPEPDEQQEYQIAQPDSHELFVFNKYGQHVVAFLRDSANSLHTIETARGHKCRVHVAQDKLLESFVDPDGLQTHFLYGQGGLLASRYDATGATFHYAYDEAGRLSQLVTPSGLVRRLSFSLAPSGAASVTVGDSLEVTTVRPGSVQCSRGGMAAETTTTRPYGGLLLSTPWKAAALLWEAGPHHVLEHLLPVQAGMFPMPLSKVLLWDGKPSDRRLGMALRAQASQRRHFGRRTYTAPGGSGAYVLHLDDRGLPLLRIFPGDRGRVLYRYNALAQPTEVVFGGGKVQRNYTAAGLVRAESWSEEDVQVRHEYFYDGPLLSQCVARFYSQFQLTTAHFQYRYDSRMRMRALGVRVGTLQFPETELAFSAGGRLIQLDAFRITRDGTAGNMTLSDGTAAFSRHLDTLGRLQQSTLRVGDKELFRMELQYDTRGRVAQTRTLMRLAGGVQLRTHNFSYDADGQLTEMLGKDHWRFSYDAGGNIVTMQYMGNKIEILHDAGDHVLRFGETPFVVDGRGFVVQRGEERFAYNTRGQLVRAQRPRRGRYEVRYFYDARSRLAMRKDHLGNLTQFFYADPARPTLVTHVYNNADGRGMTLLYDERGFLVQLRVNRDSFYVACDQAGSPNARLRPPRRCSQGGVPGTVRAHHLRLSAPALRAGGLSRRHPGPTHRLGALRRAHLRFSHGPLDDSTVGPCAAVCTTCVTCTSTSLTETTRLTCTWSGQPETPTRVRWTCR</sequence>
<comment type="caution">
    <text evidence="7">The sequence shown here is derived from an EMBL/GenBank/DDBJ whole genome shotgun (WGS) entry which is preliminary data.</text>
</comment>
<dbReference type="Pfam" id="PF25021">
    <property type="entry name" value="TEN_NHL"/>
    <property type="match status" value="2"/>
</dbReference>
<accession>A0A9J6DT12</accession>
<keyword evidence="1 5" id="KW-0245">EGF-like domain</keyword>
<dbReference type="SUPFAM" id="SSF101898">
    <property type="entry name" value="NHL repeat"/>
    <property type="match status" value="1"/>
</dbReference>
<keyword evidence="8" id="KW-1185">Reference proteome</keyword>
<dbReference type="InterPro" id="IPR051216">
    <property type="entry name" value="Teneurin"/>
</dbReference>
<dbReference type="Gene3D" id="2.10.25.10">
    <property type="entry name" value="Laminin"/>
    <property type="match status" value="4"/>
</dbReference>
<dbReference type="InterPro" id="IPR056820">
    <property type="entry name" value="TEN_TTR-like"/>
</dbReference>
<dbReference type="GO" id="GO:0008045">
    <property type="term" value="P:motor neuron axon guidance"/>
    <property type="evidence" value="ECO:0007669"/>
    <property type="project" value="TreeGrafter"/>
</dbReference>
<dbReference type="PANTHER" id="PTHR11219">
    <property type="entry name" value="TENEURIN AND N-ACETYLGLUCOSAMINE-1-PHOSPHODIESTER ALPHA-N-ACETYLGLUCOSAMINIDASE"/>
    <property type="match status" value="1"/>
</dbReference>
<organism evidence="7 8">
    <name type="scientific">Rhipicephalus microplus</name>
    <name type="common">Cattle tick</name>
    <name type="synonym">Boophilus microplus</name>
    <dbReference type="NCBI Taxonomy" id="6941"/>
    <lineage>
        <taxon>Eukaryota</taxon>
        <taxon>Metazoa</taxon>
        <taxon>Ecdysozoa</taxon>
        <taxon>Arthropoda</taxon>
        <taxon>Chelicerata</taxon>
        <taxon>Arachnida</taxon>
        <taxon>Acari</taxon>
        <taxon>Parasitiformes</taxon>
        <taxon>Ixodida</taxon>
        <taxon>Ixodoidea</taxon>
        <taxon>Ixodidae</taxon>
        <taxon>Rhipicephalinae</taxon>
        <taxon>Rhipicephalus</taxon>
        <taxon>Boophilus</taxon>
    </lineage>
</organism>
<feature type="disulfide bond" evidence="5">
    <location>
        <begin position="197"/>
        <end position="207"/>
    </location>
</feature>
<evidence type="ECO:0000259" key="6">
    <source>
        <dbReference type="PROSITE" id="PS50026"/>
    </source>
</evidence>
<dbReference type="Pfam" id="PF24329">
    <property type="entry name" value="FN-plug_TEN1-4"/>
    <property type="match status" value="1"/>
</dbReference>
<evidence type="ECO:0000256" key="2">
    <source>
        <dbReference type="ARBA" id="ARBA00022737"/>
    </source>
</evidence>
<dbReference type="Proteomes" id="UP000821866">
    <property type="component" value="Unassembled WGS sequence"/>
</dbReference>
<dbReference type="Gene3D" id="2.60.120.260">
    <property type="entry name" value="Galactose-binding domain-like"/>
    <property type="match status" value="1"/>
</dbReference>
<keyword evidence="3 5" id="KW-1015">Disulfide bond</keyword>
<feature type="domain" description="EGF-like" evidence="6">
    <location>
        <begin position="193"/>
        <end position="228"/>
    </location>
</feature>
<dbReference type="VEuPathDB" id="VectorBase:LOC119169271"/>
<comment type="caution">
    <text evidence="5">Lacks conserved residue(s) required for the propagation of feature annotation.</text>
</comment>
<protein>
    <recommendedName>
        <fullName evidence="6">EGF-like domain-containing protein</fullName>
    </recommendedName>
</protein>
<dbReference type="InterPro" id="IPR011042">
    <property type="entry name" value="6-blade_b-propeller_TolB-like"/>
</dbReference>
<dbReference type="InterPro" id="IPR008969">
    <property type="entry name" value="CarboxyPept-like_regulatory"/>
</dbReference>
<dbReference type="Pfam" id="PF25024">
    <property type="entry name" value="EGF_TEN"/>
    <property type="match status" value="1"/>
</dbReference>
<name>A0A9J6DT12_RHIMP</name>